<feature type="transmembrane region" description="Helical" evidence="1">
    <location>
        <begin position="78"/>
        <end position="95"/>
    </location>
</feature>
<dbReference type="RefSeq" id="WP_064029778.1">
    <property type="nucleotide sequence ID" value="NZ_LUUK01000179.1"/>
</dbReference>
<dbReference type="STRING" id="702114.A1355_08610"/>
<keyword evidence="1" id="KW-1133">Transmembrane helix</keyword>
<comment type="caution">
    <text evidence="2">The sequence shown here is derived from an EMBL/GenBank/DDBJ whole genome shotgun (WGS) entry which is preliminary data.</text>
</comment>
<evidence type="ECO:0000313" key="2">
    <source>
        <dbReference type="EMBL" id="OAI17219.1"/>
    </source>
</evidence>
<keyword evidence="1" id="KW-0472">Membrane</keyword>
<feature type="transmembrane region" description="Helical" evidence="1">
    <location>
        <begin position="266"/>
        <end position="291"/>
    </location>
</feature>
<reference evidence="3" key="1">
    <citation type="submission" date="2016-03" db="EMBL/GenBank/DDBJ databases">
        <authorList>
            <person name="Heylen K."/>
            <person name="De Vos P."/>
            <person name="Vekeman B."/>
        </authorList>
    </citation>
    <scope>NUCLEOTIDE SEQUENCE [LARGE SCALE GENOMIC DNA]</scope>
    <source>
        <strain evidence="3">R-45383</strain>
    </source>
</reference>
<feature type="transmembrane region" description="Helical" evidence="1">
    <location>
        <begin position="234"/>
        <end position="254"/>
    </location>
</feature>
<name>A0A177NJ37_9GAMM</name>
<feature type="transmembrane region" description="Helical" evidence="1">
    <location>
        <begin position="101"/>
        <end position="123"/>
    </location>
</feature>
<evidence type="ECO:0008006" key="4">
    <source>
        <dbReference type="Google" id="ProtNLM"/>
    </source>
</evidence>
<proteinExistence type="predicted"/>
<dbReference type="Proteomes" id="UP000077628">
    <property type="component" value="Unassembled WGS sequence"/>
</dbReference>
<sequence length="305" mass="32447">MRFLATFIMKGRMSAMTVASTAALLSLPFPPASIVSSASVALVTLRRGASEGLYVLICACLAAGLLSLVLLGGYQFALLYGLVLWLPVWLIAIVLREGRLLSVAVETAVGLGILAVIAVYLFLSEPAGLWRGVLELLIQPMLAAKPDIPAVNVKEAADKFAHYMTGVIAAGSIYGLLLGLFLARWWQALLYNPGGFRSEFIALAGHRPLAFATLALLGFASVTSGLASELSWNVLLVLFALYTTIGTALLHAVFAAGNWARFMVPLLYITLVAVPHVMALIALCGVVDPWLDLRNKFKSNGASSS</sequence>
<accession>A0A177NJ37</accession>
<gene>
    <name evidence="2" type="ORF">A1355_08610</name>
</gene>
<organism evidence="2 3">
    <name type="scientific">Methylomonas koyamae</name>
    <dbReference type="NCBI Taxonomy" id="702114"/>
    <lineage>
        <taxon>Bacteria</taxon>
        <taxon>Pseudomonadati</taxon>
        <taxon>Pseudomonadota</taxon>
        <taxon>Gammaproteobacteria</taxon>
        <taxon>Methylococcales</taxon>
        <taxon>Methylococcaceae</taxon>
        <taxon>Methylomonas</taxon>
    </lineage>
</organism>
<feature type="transmembrane region" description="Helical" evidence="1">
    <location>
        <begin position="53"/>
        <end position="71"/>
    </location>
</feature>
<feature type="transmembrane region" description="Helical" evidence="1">
    <location>
        <begin position="163"/>
        <end position="186"/>
    </location>
</feature>
<feature type="transmembrane region" description="Helical" evidence="1">
    <location>
        <begin position="206"/>
        <end position="227"/>
    </location>
</feature>
<dbReference type="EMBL" id="LUUK01000179">
    <property type="protein sequence ID" value="OAI17219.1"/>
    <property type="molecule type" value="Genomic_DNA"/>
</dbReference>
<dbReference type="OrthoDB" id="5659946at2"/>
<protein>
    <recommendedName>
        <fullName evidence="4">DUF2232 domain-containing protein</fullName>
    </recommendedName>
</protein>
<dbReference type="AlphaFoldDB" id="A0A177NJ37"/>
<evidence type="ECO:0000256" key="1">
    <source>
        <dbReference type="SAM" id="Phobius"/>
    </source>
</evidence>
<keyword evidence="1" id="KW-0812">Transmembrane</keyword>
<keyword evidence="3" id="KW-1185">Reference proteome</keyword>
<evidence type="ECO:0000313" key="3">
    <source>
        <dbReference type="Proteomes" id="UP000077628"/>
    </source>
</evidence>